<dbReference type="Proteomes" id="UP000016933">
    <property type="component" value="Unassembled WGS sequence"/>
</dbReference>
<feature type="region of interest" description="Disordered" evidence="1">
    <location>
        <begin position="23"/>
        <end position="43"/>
    </location>
</feature>
<organism evidence="2 3">
    <name type="scientific">Dothistroma septosporum (strain NZE10 / CBS 128990)</name>
    <name type="common">Red band needle blight fungus</name>
    <name type="synonym">Mycosphaerella pini</name>
    <dbReference type="NCBI Taxonomy" id="675120"/>
    <lineage>
        <taxon>Eukaryota</taxon>
        <taxon>Fungi</taxon>
        <taxon>Dikarya</taxon>
        <taxon>Ascomycota</taxon>
        <taxon>Pezizomycotina</taxon>
        <taxon>Dothideomycetes</taxon>
        <taxon>Dothideomycetidae</taxon>
        <taxon>Mycosphaerellales</taxon>
        <taxon>Mycosphaerellaceae</taxon>
        <taxon>Dothistroma</taxon>
    </lineage>
</organism>
<evidence type="ECO:0000256" key="1">
    <source>
        <dbReference type="SAM" id="MobiDB-lite"/>
    </source>
</evidence>
<dbReference type="AlphaFoldDB" id="N1PLU2"/>
<gene>
    <name evidence="2" type="ORF">DOTSEDRAFT_71975</name>
</gene>
<protein>
    <submittedName>
        <fullName evidence="2">Uncharacterized protein</fullName>
    </submittedName>
</protein>
<keyword evidence="3" id="KW-1185">Reference proteome</keyword>
<reference evidence="2 3" key="2">
    <citation type="journal article" date="2012" name="PLoS Pathog.">
        <title>Diverse lifestyles and strategies of plant pathogenesis encoded in the genomes of eighteen Dothideomycetes fungi.</title>
        <authorList>
            <person name="Ohm R.A."/>
            <person name="Feau N."/>
            <person name="Henrissat B."/>
            <person name="Schoch C.L."/>
            <person name="Horwitz B.A."/>
            <person name="Barry K.W."/>
            <person name="Condon B.J."/>
            <person name="Copeland A.C."/>
            <person name="Dhillon B."/>
            <person name="Glaser F."/>
            <person name="Hesse C.N."/>
            <person name="Kosti I."/>
            <person name="LaButti K."/>
            <person name="Lindquist E.A."/>
            <person name="Lucas S."/>
            <person name="Salamov A.A."/>
            <person name="Bradshaw R.E."/>
            <person name="Ciuffetti L."/>
            <person name="Hamelin R.C."/>
            <person name="Kema G.H.J."/>
            <person name="Lawrence C."/>
            <person name="Scott J.A."/>
            <person name="Spatafora J.W."/>
            <person name="Turgeon B.G."/>
            <person name="de Wit P.J.G.M."/>
            <person name="Zhong S."/>
            <person name="Goodwin S.B."/>
            <person name="Grigoriev I.V."/>
        </authorList>
    </citation>
    <scope>NUCLEOTIDE SEQUENCE [LARGE SCALE GENOMIC DNA]</scope>
    <source>
        <strain evidence="3">NZE10 / CBS 128990</strain>
    </source>
</reference>
<evidence type="ECO:0000313" key="3">
    <source>
        <dbReference type="Proteomes" id="UP000016933"/>
    </source>
</evidence>
<dbReference type="HOGENOM" id="CLU_2026687_0_0_1"/>
<reference evidence="3" key="1">
    <citation type="journal article" date="2012" name="PLoS Genet.">
        <title>The genomes of the fungal plant pathogens Cladosporium fulvum and Dothistroma septosporum reveal adaptation to different hosts and lifestyles but also signatures of common ancestry.</title>
        <authorList>
            <person name="de Wit P.J.G.M."/>
            <person name="van der Burgt A."/>
            <person name="Oekmen B."/>
            <person name="Stergiopoulos I."/>
            <person name="Abd-Elsalam K.A."/>
            <person name="Aerts A.L."/>
            <person name="Bahkali A.H."/>
            <person name="Beenen H.G."/>
            <person name="Chettri P."/>
            <person name="Cox M.P."/>
            <person name="Datema E."/>
            <person name="de Vries R.P."/>
            <person name="Dhillon B."/>
            <person name="Ganley A.R."/>
            <person name="Griffiths S.A."/>
            <person name="Guo Y."/>
            <person name="Hamelin R.C."/>
            <person name="Henrissat B."/>
            <person name="Kabir M.S."/>
            <person name="Jashni M.K."/>
            <person name="Kema G."/>
            <person name="Klaubauf S."/>
            <person name="Lapidus A."/>
            <person name="Levasseur A."/>
            <person name="Lindquist E."/>
            <person name="Mehrabi R."/>
            <person name="Ohm R.A."/>
            <person name="Owen T.J."/>
            <person name="Salamov A."/>
            <person name="Schwelm A."/>
            <person name="Schijlen E."/>
            <person name="Sun H."/>
            <person name="van den Burg H.A."/>
            <person name="van Ham R.C.H.J."/>
            <person name="Zhang S."/>
            <person name="Goodwin S.B."/>
            <person name="Grigoriev I.V."/>
            <person name="Collemare J."/>
            <person name="Bradshaw R.E."/>
        </authorList>
    </citation>
    <scope>NUCLEOTIDE SEQUENCE [LARGE SCALE GENOMIC DNA]</scope>
    <source>
        <strain evidence="3">NZE10 / CBS 128990</strain>
    </source>
</reference>
<sequence>MRYTSTRPYKRRELHLVSQTFCASMSSPHPPNRERSAAQVKASSSQKSLTIVDIRRIAEVSIVQVHQVLGDIRVCETMMRAPIVKRNGAVQQCCHLWSSPVCQIDGPSTALPCPARSRTPFP</sequence>
<accession>N1PLU2</accession>
<name>N1PLU2_DOTSN</name>
<proteinExistence type="predicted"/>
<evidence type="ECO:0000313" key="2">
    <source>
        <dbReference type="EMBL" id="EME44316.1"/>
    </source>
</evidence>
<dbReference type="EMBL" id="KB446539">
    <property type="protein sequence ID" value="EME44316.1"/>
    <property type="molecule type" value="Genomic_DNA"/>
</dbReference>